<organism evidence="2 3">
    <name type="scientific">Candolleomyces eurysporus</name>
    <dbReference type="NCBI Taxonomy" id="2828524"/>
    <lineage>
        <taxon>Eukaryota</taxon>
        <taxon>Fungi</taxon>
        <taxon>Dikarya</taxon>
        <taxon>Basidiomycota</taxon>
        <taxon>Agaricomycotina</taxon>
        <taxon>Agaricomycetes</taxon>
        <taxon>Agaricomycetidae</taxon>
        <taxon>Agaricales</taxon>
        <taxon>Agaricineae</taxon>
        <taxon>Psathyrellaceae</taxon>
        <taxon>Candolleomyces</taxon>
    </lineage>
</organism>
<dbReference type="AlphaFoldDB" id="A0A9W8MNE1"/>
<evidence type="ECO:0000259" key="1">
    <source>
        <dbReference type="Pfam" id="PF24626"/>
    </source>
</evidence>
<protein>
    <recommendedName>
        <fullName evidence="1">Tf2-1-like SH3-like domain-containing protein</fullName>
    </recommendedName>
</protein>
<accession>A0A9W8MNE1</accession>
<feature type="domain" description="Tf2-1-like SH3-like" evidence="1">
    <location>
        <begin position="37"/>
        <end position="105"/>
    </location>
</feature>
<proteinExistence type="predicted"/>
<dbReference type="EMBL" id="JANBPK010000081">
    <property type="protein sequence ID" value="KAJ2936382.1"/>
    <property type="molecule type" value="Genomic_DNA"/>
</dbReference>
<name>A0A9W8MNE1_9AGAR</name>
<reference evidence="2" key="1">
    <citation type="submission" date="2022-06" db="EMBL/GenBank/DDBJ databases">
        <title>Genome Sequence of Candolleomyces eurysporus.</title>
        <authorList>
            <person name="Buettner E."/>
        </authorList>
    </citation>
    <scope>NUCLEOTIDE SEQUENCE</scope>
    <source>
        <strain evidence="2">VTCC 930004</strain>
    </source>
</reference>
<gene>
    <name evidence="2" type="ORF">H1R20_g713</name>
</gene>
<comment type="caution">
    <text evidence="2">The sequence shown here is derived from an EMBL/GenBank/DDBJ whole genome shotgun (WGS) entry which is preliminary data.</text>
</comment>
<dbReference type="Proteomes" id="UP001140091">
    <property type="component" value="Unassembled WGS sequence"/>
</dbReference>
<dbReference type="InterPro" id="IPR056924">
    <property type="entry name" value="SH3_Tf2-1"/>
</dbReference>
<feature type="non-terminal residue" evidence="2">
    <location>
        <position position="151"/>
    </location>
</feature>
<evidence type="ECO:0000313" key="2">
    <source>
        <dbReference type="EMBL" id="KAJ2936382.1"/>
    </source>
</evidence>
<keyword evidence="3" id="KW-1185">Reference proteome</keyword>
<dbReference type="OrthoDB" id="3268967at2759"/>
<evidence type="ECO:0000313" key="3">
    <source>
        <dbReference type="Proteomes" id="UP001140091"/>
    </source>
</evidence>
<sequence length="151" mass="17522">MHQLLVLEAQDNLILAKINQAFHANKSRGEEFVYSVGDKVLPSTRNRRKELKAGDPSRATKFLPQWIGPFEVTRANPSASTYTLNMPSHPRLFPVFHTSQLKKYHSNDDKEIPVRAHLRPPPLQFEDGTEEFFIDRIVDEHKTRRTSRYLV</sequence>
<dbReference type="Pfam" id="PF24626">
    <property type="entry name" value="SH3_Tf2-1"/>
    <property type="match status" value="1"/>
</dbReference>